<organism evidence="1 2">
    <name type="scientific">Sulfobacillus benefaciens</name>
    <dbReference type="NCBI Taxonomy" id="453960"/>
    <lineage>
        <taxon>Bacteria</taxon>
        <taxon>Bacillati</taxon>
        <taxon>Bacillota</taxon>
        <taxon>Clostridia</taxon>
        <taxon>Eubacteriales</taxon>
        <taxon>Clostridiales Family XVII. Incertae Sedis</taxon>
        <taxon>Sulfobacillus</taxon>
    </lineage>
</organism>
<dbReference type="Proteomes" id="UP000242972">
    <property type="component" value="Unassembled WGS sequence"/>
</dbReference>
<evidence type="ECO:0000313" key="1">
    <source>
        <dbReference type="EMBL" id="PSR35538.1"/>
    </source>
</evidence>
<evidence type="ECO:0000313" key="2">
    <source>
        <dbReference type="Proteomes" id="UP000242972"/>
    </source>
</evidence>
<sequence length="199" mass="23883">MAEFWFYDHRITAYPDSIPDHSLTWHYYPSSRQESEHPGHWVQQWPDQRLTVSAPLVPFDDDEVNEMAIQFLWDHQRVAILKQAHWIPELVRYLRFQDVRMIVAPFLDNHQQFGPLWRDAQQNQVMAIAMFPLQLLVPCETTNDATGYRSAELVSPGVWRVKWLWSELSEAESKFAILPHLRRDIYQKHAWWPREHLRL</sequence>
<proteinExistence type="predicted"/>
<dbReference type="AlphaFoldDB" id="A0A2T2XM79"/>
<protein>
    <submittedName>
        <fullName evidence="1">Uncharacterized protein</fullName>
    </submittedName>
</protein>
<reference evidence="1 2" key="1">
    <citation type="journal article" date="2014" name="BMC Genomics">
        <title>Comparison of environmental and isolate Sulfobacillus genomes reveals diverse carbon, sulfur, nitrogen, and hydrogen metabolisms.</title>
        <authorList>
            <person name="Justice N.B."/>
            <person name="Norman A."/>
            <person name="Brown C.T."/>
            <person name="Singh A."/>
            <person name="Thomas B.C."/>
            <person name="Banfield J.F."/>
        </authorList>
    </citation>
    <scope>NUCLEOTIDE SEQUENCE [LARGE SCALE GENOMIC DNA]</scope>
    <source>
        <strain evidence="1">AMDSBA4</strain>
    </source>
</reference>
<name>A0A2T2XM79_9FIRM</name>
<accession>A0A2T2XM79</accession>
<gene>
    <name evidence="1" type="ORF">C7B46_00675</name>
</gene>
<dbReference type="EMBL" id="PXYW01000001">
    <property type="protein sequence ID" value="PSR35538.1"/>
    <property type="molecule type" value="Genomic_DNA"/>
</dbReference>
<comment type="caution">
    <text evidence="1">The sequence shown here is derived from an EMBL/GenBank/DDBJ whole genome shotgun (WGS) entry which is preliminary data.</text>
</comment>